<dbReference type="InterPro" id="IPR036390">
    <property type="entry name" value="WH_DNA-bd_sf"/>
</dbReference>
<evidence type="ECO:0000256" key="5">
    <source>
        <dbReference type="ARBA" id="ARBA00022821"/>
    </source>
</evidence>
<comment type="caution">
    <text evidence="9">The sequence shown here is derived from an EMBL/GenBank/DDBJ whole genome shotgun (WGS) entry which is preliminary data.</text>
</comment>
<keyword evidence="2" id="KW-0433">Leucine-rich repeat</keyword>
<dbReference type="InterPro" id="IPR058192">
    <property type="entry name" value="WHD_ROQ1-like"/>
</dbReference>
<dbReference type="Gene3D" id="3.40.50.10140">
    <property type="entry name" value="Toll/interleukin-1 receptor homology (TIR) domain"/>
    <property type="match status" value="2"/>
</dbReference>
<dbReference type="GO" id="GO:0043531">
    <property type="term" value="F:ADP binding"/>
    <property type="evidence" value="ECO:0007669"/>
    <property type="project" value="InterPro"/>
</dbReference>
<dbReference type="InterPro" id="IPR027417">
    <property type="entry name" value="P-loop_NTPase"/>
</dbReference>
<evidence type="ECO:0000259" key="8">
    <source>
        <dbReference type="PROSITE" id="PS50104"/>
    </source>
</evidence>
<dbReference type="InterPro" id="IPR003593">
    <property type="entry name" value="AAA+_ATPase"/>
</dbReference>
<dbReference type="InterPro" id="IPR002182">
    <property type="entry name" value="NB-ARC"/>
</dbReference>
<comment type="catalytic activity">
    <reaction evidence="7">
        <text>NAD(+) + H2O = ADP-D-ribose + nicotinamide + H(+)</text>
        <dbReference type="Rhea" id="RHEA:16301"/>
        <dbReference type="ChEBI" id="CHEBI:15377"/>
        <dbReference type="ChEBI" id="CHEBI:15378"/>
        <dbReference type="ChEBI" id="CHEBI:17154"/>
        <dbReference type="ChEBI" id="CHEBI:57540"/>
        <dbReference type="ChEBI" id="CHEBI:57967"/>
        <dbReference type="EC" id="3.2.2.6"/>
    </reaction>
    <physiologicalReaction direction="left-to-right" evidence="7">
        <dbReference type="Rhea" id="RHEA:16302"/>
    </physiologicalReaction>
</comment>
<evidence type="ECO:0000313" key="10">
    <source>
        <dbReference type="Proteomes" id="UP000886595"/>
    </source>
</evidence>
<dbReference type="EC" id="3.2.2.6" evidence="1"/>
<dbReference type="EMBL" id="JAAMPC010000012">
    <property type="protein sequence ID" value="KAG2277427.1"/>
    <property type="molecule type" value="Genomic_DNA"/>
</dbReference>
<dbReference type="Gene3D" id="3.40.50.300">
    <property type="entry name" value="P-loop containing nucleotide triphosphate hydrolases"/>
    <property type="match status" value="2"/>
</dbReference>
<dbReference type="FunFam" id="3.40.50.10140:FF:000007">
    <property type="entry name" value="Disease resistance protein (TIR-NBS-LRR class)"/>
    <property type="match status" value="2"/>
</dbReference>
<dbReference type="InterPro" id="IPR000157">
    <property type="entry name" value="TIR_dom"/>
</dbReference>
<dbReference type="Pfam" id="PF23282">
    <property type="entry name" value="WHD_ROQ1"/>
    <property type="match status" value="2"/>
</dbReference>
<keyword evidence="6" id="KW-0520">NAD</keyword>
<dbReference type="GO" id="GO:0006952">
    <property type="term" value="P:defense response"/>
    <property type="evidence" value="ECO:0007669"/>
    <property type="project" value="UniProtKB-KW"/>
</dbReference>
<dbReference type="InterPro" id="IPR044974">
    <property type="entry name" value="Disease_R_plants"/>
</dbReference>
<gene>
    <name evidence="9" type="ORF">Bca52824_059982</name>
</gene>
<dbReference type="PANTHER" id="PTHR11017:SF309">
    <property type="entry name" value="DISEASE RESISTANCE PROTEIN (TIR-NBS-LRR CLASS) FAMILY"/>
    <property type="match status" value="1"/>
</dbReference>
<dbReference type="InterPro" id="IPR032675">
    <property type="entry name" value="LRR_dom_sf"/>
</dbReference>
<evidence type="ECO:0000256" key="4">
    <source>
        <dbReference type="ARBA" id="ARBA00022801"/>
    </source>
</evidence>
<dbReference type="Gene3D" id="3.80.10.10">
    <property type="entry name" value="Ribonuclease Inhibitor"/>
    <property type="match status" value="5"/>
</dbReference>
<dbReference type="Gene3D" id="1.10.8.430">
    <property type="entry name" value="Helical domain of apoptotic protease-activating factors"/>
    <property type="match status" value="2"/>
</dbReference>
<evidence type="ECO:0000256" key="6">
    <source>
        <dbReference type="ARBA" id="ARBA00023027"/>
    </source>
</evidence>
<dbReference type="Pfam" id="PF01582">
    <property type="entry name" value="TIR"/>
    <property type="match status" value="2"/>
</dbReference>
<evidence type="ECO:0000313" key="9">
    <source>
        <dbReference type="EMBL" id="KAG2277427.1"/>
    </source>
</evidence>
<dbReference type="PRINTS" id="PR00364">
    <property type="entry name" value="DISEASERSIST"/>
</dbReference>
<feature type="domain" description="TIR" evidence="8">
    <location>
        <begin position="9"/>
        <end position="174"/>
    </location>
</feature>
<dbReference type="PANTHER" id="PTHR11017">
    <property type="entry name" value="LEUCINE-RICH REPEAT-CONTAINING PROTEIN"/>
    <property type="match status" value="1"/>
</dbReference>
<keyword evidence="4" id="KW-0378">Hydrolase</keyword>
<keyword evidence="10" id="KW-1185">Reference proteome</keyword>
<reference evidence="9 10" key="1">
    <citation type="submission" date="2020-02" db="EMBL/GenBank/DDBJ databases">
        <authorList>
            <person name="Ma Q."/>
            <person name="Huang Y."/>
            <person name="Song X."/>
            <person name="Pei D."/>
        </authorList>
    </citation>
    <scope>NUCLEOTIDE SEQUENCE [LARGE SCALE GENOMIC DNA]</scope>
    <source>
        <strain evidence="9">Sxm20200214</strain>
        <tissue evidence="9">Leaf</tissue>
    </source>
</reference>
<keyword evidence="5" id="KW-0611">Plant defense</keyword>
<dbReference type="FunFam" id="1.10.8.430:FF:000002">
    <property type="entry name" value="Disease resistance protein (TIR-NBS-LRR class)"/>
    <property type="match status" value="1"/>
</dbReference>
<evidence type="ECO:0000256" key="1">
    <source>
        <dbReference type="ARBA" id="ARBA00011982"/>
    </source>
</evidence>
<name>A0A8X7UG32_BRACI</name>
<keyword evidence="3" id="KW-0677">Repeat</keyword>
<dbReference type="GO" id="GO:0061809">
    <property type="term" value="F:NAD+ nucleosidase activity, cyclic ADP-ribose generating"/>
    <property type="evidence" value="ECO:0007669"/>
    <property type="project" value="UniProtKB-EC"/>
</dbReference>
<feature type="domain" description="TIR" evidence="8">
    <location>
        <begin position="1012"/>
        <end position="1176"/>
    </location>
</feature>
<dbReference type="GO" id="GO:0007165">
    <property type="term" value="P:signal transduction"/>
    <property type="evidence" value="ECO:0007669"/>
    <property type="project" value="InterPro"/>
</dbReference>
<evidence type="ECO:0000256" key="7">
    <source>
        <dbReference type="ARBA" id="ARBA00047304"/>
    </source>
</evidence>
<dbReference type="Pfam" id="PF07725">
    <property type="entry name" value="LRR_3"/>
    <property type="match status" value="2"/>
</dbReference>
<dbReference type="SMART" id="SM00382">
    <property type="entry name" value="AAA"/>
    <property type="match status" value="2"/>
</dbReference>
<dbReference type="SUPFAM" id="SSF52200">
    <property type="entry name" value="Toll/Interleukin receptor TIR domain"/>
    <property type="match status" value="2"/>
</dbReference>
<protein>
    <recommendedName>
        <fullName evidence="1">ADP-ribosyl cyclase/cyclic ADP-ribose hydrolase</fullName>
        <ecNumber evidence="1">3.2.2.6</ecNumber>
    </recommendedName>
</protein>
<evidence type="ECO:0000256" key="3">
    <source>
        <dbReference type="ARBA" id="ARBA00022737"/>
    </source>
</evidence>
<organism evidence="9 10">
    <name type="scientific">Brassica carinata</name>
    <name type="common">Ethiopian mustard</name>
    <name type="synonym">Abyssinian cabbage</name>
    <dbReference type="NCBI Taxonomy" id="52824"/>
    <lineage>
        <taxon>Eukaryota</taxon>
        <taxon>Viridiplantae</taxon>
        <taxon>Streptophyta</taxon>
        <taxon>Embryophyta</taxon>
        <taxon>Tracheophyta</taxon>
        <taxon>Spermatophyta</taxon>
        <taxon>Magnoliopsida</taxon>
        <taxon>eudicotyledons</taxon>
        <taxon>Gunneridae</taxon>
        <taxon>Pentapetalae</taxon>
        <taxon>rosids</taxon>
        <taxon>malvids</taxon>
        <taxon>Brassicales</taxon>
        <taxon>Brassicaceae</taxon>
        <taxon>Brassiceae</taxon>
        <taxon>Brassica</taxon>
    </lineage>
</organism>
<sequence>MASSSRRTWRYRVFTSFHGPDVRKTFLSHLRKQFSCNGITMFDDQGIERSHIIAPALTQAIRESRISIIVLSKNYASSGWCLDELLEILKCKEDIGQIVMTVFYGVDPADVRKQTGHFGRAFKETCDRRKTKEKEERWSQALEYVGNIAGEHLINWVNEAAMVDKIATDVSNKLNATPSKDFDGIVGLEAHLREIESLLDLDNDEVKMVAITGPAGIGKSTIARALHSLLSNRFQLTCFVDNLRVTYPTGFDEYGLKYRLQEELLSNIFKQDGIRICHLGVIEERLHDQRVLIILDDVNNIRQLEALAGDITWFGPGSRVVVTTENKELLQRHGINNTYHVEFPSRGEALEIFCRYAFRQSYPHDRFKVLAFKVTKLCGNLPLGLRVVGSSLRGKKVDEWEDVMNRLETILDHQDIEQVLRVDYESLHETEQSLFLHIAVFFNRNDADLVKAMFTDNSSDIKHGLKILVNRSLIDVSTKGEIVMHKLLQQVGRQVVHKEAPWKRRILTDAQVICDVLERAKVTSKVVGISFNTSAINEVFISKGAFKGMPNLRFLKLSKAYPSKCLPATFHSECLVELDLRESQLEKLWEGIQELPDLSNAPNLEKLKLGGCQSLIELPPTTSNLGKLNYLCMISCTKLEVVPSNCTFASPNPIDIQISRTNMTTFGMSVPAAKERLTNLKKMELMESWHLKELPDLSNATKLERLDLAWCQSLVEIPFSFSNLHKLKVLAMFACSKLQVLPSTMNLASLKVVNMAGCSRLRKFPDFSTNISSLKLSNTLVEQVPASIQHWTRLRFLELSYNGKLKTLKNVLEGVSHLNLSYSGIENVSDCIKALQGLQHLNLSGCRKLATLPELPPQLMFLSANDCESLKSVSCHFHTPNAQLNFTNCFELSQQQQRAIIQQSFLTERKYRLFLNGWALLPGSEVPAEFDHRARGSSLTLPYPASSRFKICLVVAPNHQVRDYRVSQLLRSCIGKCELHLSSIDEAIRVYRIPRFRTEHLFIFHSDCIEEDQSISETVFHGPDVRKTLLSHMREQFNVNGITMYNDQKMVRSEEIAPSLTNGIRESRIAIVILSKKYALSSWCLDELVEILECKKSMGQIVMTIFYGVEPSDVRKQTGEFGIAFEDTCEHKTKEAKQKWIKALTNVSNIAGEDFLRWANEADMIKQIARDVSDKLNATPSRDFDGMLGLEPHIRELKSLLNLDDNGVMMVAITGPAGIGKTTIARALQNQISNRFQLTCFVDNLRENNHSGFDEHGWKLRLQEQFLSNLLNLGRIRIGHSGVIEERLSKHRVLIILDDVYHIKQLEALANKTTWFGSGSRIIITTENKEILQQHGIKNMYRVGLPSDEQALKILCRYAFGNNSHNQGFEKLVPRVTKLCDNLPLGLSVVGSSLRGKEADEWEEVLSRLETNLDRDSGTILDRDIEDVLRVGYESLDENEQTLFLHIAVFFNYKSWNLVNTMFDDSDLDVKHGLKILVNRSLIIETIGYEHRIVMHRLLEQMGKKAIQKQDPWKRRILMNAREICDVLQHAKGTWNVLGISFDISRINELSISKKAFKRMTDLRFLKIYKRQYDGNDRMHIPEEIQFPCGLRLLDWEAYPSKSLPPTFNPQYLVELSMKNSKLEKLWEGIKQLANLQKVDFSGSVHLKELPDLSNASSLEKLDLIGCESLVEIPSSCSNLHKLQKLWVSGCINLQVIPARMNLASLDEVFMRGCSRLKNIPVMSTNIRKLCISETAVEDVPASTKLWTRLTSLSINKGGKLKRLTYLPKNVTDLDLSYSDIQKISDSIKALHQLRNLNLAGCTRLASLPKLPGSVKTIIAEDCESLETVSSSLNNPNARLNFINCFKLRGALLPGTEVPEEFDHRGRGTSLTIRPDGNPYSGFVVCVVISPKQQEFSFSQLKCRRIGVAQDDFYPVEMLVYVGEVHKFRREHLFVFDSRFLEFYPSDMSREIVLELSSNSNDFNIIDCGARILTDENGSNECGLDDQVLEEETELESSEAFEDSIEHSNEAACYTEEGDNLDGGKCTDCWSWLLLCFDLSHLLRFVSGRRR</sequence>
<dbReference type="FunFam" id="3.80.10.10:FF:000386">
    <property type="entry name" value="Disease resistance protein RPS4"/>
    <property type="match status" value="1"/>
</dbReference>
<dbReference type="SUPFAM" id="SSF52540">
    <property type="entry name" value="P-loop containing nucleoside triphosphate hydrolases"/>
    <property type="match status" value="2"/>
</dbReference>
<dbReference type="InterPro" id="IPR035897">
    <property type="entry name" value="Toll_tir_struct_dom_sf"/>
</dbReference>
<dbReference type="OrthoDB" id="1046668at2759"/>
<dbReference type="SUPFAM" id="SSF52058">
    <property type="entry name" value="L domain-like"/>
    <property type="match status" value="3"/>
</dbReference>
<dbReference type="SUPFAM" id="SSF46785">
    <property type="entry name" value="Winged helix' DNA-binding domain"/>
    <property type="match status" value="2"/>
</dbReference>
<dbReference type="FunFam" id="3.80.10.10:FF:000845">
    <property type="entry name" value="Disease resistance protein (TIR-NBS-LRR class)"/>
    <property type="match status" value="1"/>
</dbReference>
<dbReference type="PROSITE" id="PS50104">
    <property type="entry name" value="TIR"/>
    <property type="match status" value="2"/>
</dbReference>
<dbReference type="InterPro" id="IPR042197">
    <property type="entry name" value="Apaf_helical"/>
</dbReference>
<evidence type="ECO:0000256" key="2">
    <source>
        <dbReference type="ARBA" id="ARBA00022614"/>
    </source>
</evidence>
<proteinExistence type="predicted"/>
<dbReference type="Proteomes" id="UP000886595">
    <property type="component" value="Unassembled WGS sequence"/>
</dbReference>
<dbReference type="InterPro" id="IPR011713">
    <property type="entry name" value="Leu-rich_rpt_3"/>
</dbReference>
<dbReference type="SMART" id="SM00255">
    <property type="entry name" value="TIR"/>
    <property type="match status" value="2"/>
</dbReference>
<accession>A0A8X7UG32</accession>
<dbReference type="FunFam" id="3.40.50.300:FF:001002">
    <property type="entry name" value="Disease resistance protein (TIR-NBS-LRR class)"/>
    <property type="match status" value="2"/>
</dbReference>
<dbReference type="Pfam" id="PF00931">
    <property type="entry name" value="NB-ARC"/>
    <property type="match status" value="2"/>
</dbReference>